<dbReference type="InterPro" id="IPR016130">
    <property type="entry name" value="Tyr_Pase_AS"/>
</dbReference>
<feature type="region of interest" description="Disordered" evidence="3">
    <location>
        <begin position="1"/>
        <end position="56"/>
    </location>
</feature>
<dbReference type="InterPro" id="IPR007122">
    <property type="entry name" value="Villin/Gelsolin"/>
</dbReference>
<dbReference type="PROSITE" id="PS50054">
    <property type="entry name" value="TYR_PHOSPHATASE_DUAL"/>
    <property type="match status" value="1"/>
</dbReference>
<keyword evidence="1" id="KW-0378">Hydrolase</keyword>
<dbReference type="EMBL" id="LR746272">
    <property type="protein sequence ID" value="CAA7401634.1"/>
    <property type="molecule type" value="Genomic_DNA"/>
</dbReference>
<dbReference type="PROSITE" id="PS50056">
    <property type="entry name" value="TYR_PHOSPHATASE_2"/>
    <property type="match status" value="1"/>
</dbReference>
<dbReference type="SUPFAM" id="SSF55753">
    <property type="entry name" value="Actin depolymerizing proteins"/>
    <property type="match status" value="2"/>
</dbReference>
<dbReference type="Pfam" id="PF00782">
    <property type="entry name" value="DSPc"/>
    <property type="match status" value="1"/>
</dbReference>
<feature type="domain" description="Tyrosine-protein phosphatase" evidence="4">
    <location>
        <begin position="94"/>
        <end position="239"/>
    </location>
</feature>
<name>A0A7I8KXG3_SPIIN</name>
<dbReference type="InterPro" id="IPR029006">
    <property type="entry name" value="ADF-H/Gelsolin-like_dom_sf"/>
</dbReference>
<dbReference type="GO" id="GO:0051015">
    <property type="term" value="F:actin filament binding"/>
    <property type="evidence" value="ECO:0007669"/>
    <property type="project" value="InterPro"/>
</dbReference>
<evidence type="ECO:0000313" key="6">
    <source>
        <dbReference type="EMBL" id="CAA7401634.1"/>
    </source>
</evidence>
<dbReference type="CDD" id="cd14498">
    <property type="entry name" value="DSP"/>
    <property type="match status" value="1"/>
</dbReference>
<evidence type="ECO:0000256" key="3">
    <source>
        <dbReference type="SAM" id="MobiDB-lite"/>
    </source>
</evidence>
<dbReference type="PROSITE" id="PS00383">
    <property type="entry name" value="TYR_PHOSPHATASE_1"/>
    <property type="match status" value="1"/>
</dbReference>
<evidence type="ECO:0000256" key="2">
    <source>
        <dbReference type="ARBA" id="ARBA00022912"/>
    </source>
</evidence>
<dbReference type="Proteomes" id="UP000663760">
    <property type="component" value="Chromosome 9"/>
</dbReference>
<evidence type="ECO:0000259" key="4">
    <source>
        <dbReference type="PROSITE" id="PS50054"/>
    </source>
</evidence>
<feature type="region of interest" description="Disordered" evidence="3">
    <location>
        <begin position="381"/>
        <end position="434"/>
    </location>
</feature>
<proteinExistence type="predicted"/>
<feature type="compositionally biased region" description="Low complexity" evidence="3">
    <location>
        <begin position="408"/>
        <end position="430"/>
    </location>
</feature>
<protein>
    <submittedName>
        <fullName evidence="6">Uncharacterized protein</fullName>
    </submittedName>
</protein>
<feature type="compositionally biased region" description="Polar residues" evidence="3">
    <location>
        <begin position="22"/>
        <end position="54"/>
    </location>
</feature>
<dbReference type="InterPro" id="IPR020422">
    <property type="entry name" value="TYR_PHOSPHATASE_DUAL_dom"/>
</dbReference>
<gene>
    <name evidence="6" type="ORF">SI8410_09012312</name>
</gene>
<dbReference type="InterPro" id="IPR029021">
    <property type="entry name" value="Prot-tyrosine_phosphatase-like"/>
</dbReference>
<dbReference type="AlphaFoldDB" id="A0A7I8KXG3"/>
<evidence type="ECO:0000259" key="5">
    <source>
        <dbReference type="PROSITE" id="PS50056"/>
    </source>
</evidence>
<dbReference type="SMART" id="SM00262">
    <property type="entry name" value="GEL"/>
    <property type="match status" value="2"/>
</dbReference>
<dbReference type="InterPro" id="IPR000340">
    <property type="entry name" value="Dual-sp_phosphatase_cat-dom"/>
</dbReference>
<dbReference type="SMART" id="SM00195">
    <property type="entry name" value="DSPc"/>
    <property type="match status" value="1"/>
</dbReference>
<evidence type="ECO:0000313" key="7">
    <source>
        <dbReference type="Proteomes" id="UP000663760"/>
    </source>
</evidence>
<dbReference type="InterPro" id="IPR057528">
    <property type="entry name" value="MPK1_C"/>
</dbReference>
<dbReference type="InterPro" id="IPR000387">
    <property type="entry name" value="Tyr_Pase_dom"/>
</dbReference>
<dbReference type="SUPFAM" id="SSF52799">
    <property type="entry name" value="(Phosphotyrosine protein) phosphatases II"/>
    <property type="match status" value="1"/>
</dbReference>
<keyword evidence="2" id="KW-0904">Protein phosphatase</keyword>
<dbReference type="Gene3D" id="3.40.20.10">
    <property type="entry name" value="Severin"/>
    <property type="match status" value="2"/>
</dbReference>
<evidence type="ECO:0000256" key="1">
    <source>
        <dbReference type="ARBA" id="ARBA00022801"/>
    </source>
</evidence>
<keyword evidence="7" id="KW-1185">Reference proteome</keyword>
<feature type="domain" description="Tyrosine specific protein phosphatases" evidence="5">
    <location>
        <begin position="163"/>
        <end position="217"/>
    </location>
</feature>
<dbReference type="PANTHER" id="PTHR46381:SF2">
    <property type="entry name" value="MAP KINASE PHOSPHATASE"/>
    <property type="match status" value="1"/>
</dbReference>
<organism evidence="6 7">
    <name type="scientific">Spirodela intermedia</name>
    <name type="common">Intermediate duckweed</name>
    <dbReference type="NCBI Taxonomy" id="51605"/>
    <lineage>
        <taxon>Eukaryota</taxon>
        <taxon>Viridiplantae</taxon>
        <taxon>Streptophyta</taxon>
        <taxon>Embryophyta</taxon>
        <taxon>Tracheophyta</taxon>
        <taxon>Spermatophyta</taxon>
        <taxon>Magnoliopsida</taxon>
        <taxon>Liliopsida</taxon>
        <taxon>Araceae</taxon>
        <taxon>Lemnoideae</taxon>
        <taxon>Spirodela</taxon>
    </lineage>
</organism>
<dbReference type="PANTHER" id="PTHR46381">
    <property type="entry name" value="MKPA PROTEIN"/>
    <property type="match status" value="1"/>
</dbReference>
<dbReference type="GO" id="GO:0004721">
    <property type="term" value="F:phosphoprotein phosphatase activity"/>
    <property type="evidence" value="ECO:0007669"/>
    <property type="project" value="UniProtKB-KW"/>
</dbReference>
<sequence>MEPSGDCDATGGAGTPRKSLWRSASWSTRSPTSVTDTTRATTLSREPATTTTKLRPSIHLPPLSVSRYSQAWPRAAAADTSNSSPAASSLVDGDLSRITDYIYLGGDAAARDRNLLRRHGITHVLNCAGFSCRERFTGDFHYKTLWLRDQPGEDISSLLYDVFDFIEEARAAFRGRGRTLVHCSRGTSRSAALVVAYLMWRLALSFDDALNLVRASRVEADPNPGFAAQLLQRQRLLLASPPPTLWPDIARRVYRMAPHSAYDPLHLVPKTVDRPGPAELDSRGAFLVHASKEGSGAVYLWVGTECERTMVESAAAAAQQVLRYERAMGPIVVVDEGAEPADFWDALGCDLSAVARKRMEAYDLDFEIHKRALKGVPTAAVAPTPLPGIGRTIPAVDPESGEDSDAAVPFGSPSTFSGGSVTPSSSSDTSNIHTSPTSFTSDWYNSSPGSDLSFRDVQSLSPPAPPLPLRVPSLVDGGVTPLMMRPHGGVGDNIGDTVMDWAFSPYRVGREEDDAVAMSIHKETKSELHQAVEAEGATLYHWQPLSETVNIVHPAVLDSESVFLLLIPARGMGTHGAKRVYVWVGRRYCLTRSGSGGAGRKGDDDRDNFERIGHHFLNQMMLPMDVSVQVVRENEEPEEFLSHLFTFHPAKNSRKL</sequence>
<dbReference type="Pfam" id="PF25466">
    <property type="entry name" value="MPK1_gelsolin_C"/>
    <property type="match status" value="1"/>
</dbReference>
<reference evidence="6" key="1">
    <citation type="submission" date="2020-02" db="EMBL/GenBank/DDBJ databases">
        <authorList>
            <person name="Scholz U."/>
            <person name="Mascher M."/>
            <person name="Fiebig A."/>
        </authorList>
    </citation>
    <scope>NUCLEOTIDE SEQUENCE</scope>
</reference>
<dbReference type="OrthoDB" id="165342at2759"/>
<dbReference type="Gene3D" id="3.90.190.10">
    <property type="entry name" value="Protein tyrosine phosphatase superfamily"/>
    <property type="match status" value="1"/>
</dbReference>
<accession>A0A7I8KXG3</accession>